<dbReference type="AlphaFoldDB" id="A0A8S3G5N7"/>
<name>A0A8S3G5N7_9BILA</name>
<protein>
    <submittedName>
        <fullName evidence="1">Uncharacterized protein</fullName>
    </submittedName>
</protein>
<gene>
    <name evidence="1" type="ORF">BYL167_LOCUS71722</name>
</gene>
<organism evidence="1 2">
    <name type="scientific">Rotaria magnacalcarata</name>
    <dbReference type="NCBI Taxonomy" id="392030"/>
    <lineage>
        <taxon>Eukaryota</taxon>
        <taxon>Metazoa</taxon>
        <taxon>Spiralia</taxon>
        <taxon>Gnathifera</taxon>
        <taxon>Rotifera</taxon>
        <taxon>Eurotatoria</taxon>
        <taxon>Bdelloidea</taxon>
        <taxon>Philodinida</taxon>
        <taxon>Philodinidae</taxon>
        <taxon>Rotaria</taxon>
    </lineage>
</organism>
<evidence type="ECO:0000313" key="2">
    <source>
        <dbReference type="Proteomes" id="UP000681967"/>
    </source>
</evidence>
<feature type="non-terminal residue" evidence="1">
    <location>
        <position position="1"/>
    </location>
</feature>
<proteinExistence type="predicted"/>
<sequence length="74" mass="7836">GFQGEVKFQLTYSSGGAIDASKALREVNSIFQRHAQAAPPSYGIAAANLYEPPPPSYQAAQASSNSFAGKLYLK</sequence>
<comment type="caution">
    <text evidence="1">The sequence shown here is derived from an EMBL/GenBank/DDBJ whole genome shotgun (WGS) entry which is preliminary data.</text>
</comment>
<accession>A0A8S3G5N7</accession>
<dbReference type="Proteomes" id="UP000681967">
    <property type="component" value="Unassembled WGS sequence"/>
</dbReference>
<evidence type="ECO:0000313" key="1">
    <source>
        <dbReference type="EMBL" id="CAF5148361.1"/>
    </source>
</evidence>
<reference evidence="1" key="1">
    <citation type="submission" date="2021-02" db="EMBL/GenBank/DDBJ databases">
        <authorList>
            <person name="Nowell W R."/>
        </authorList>
    </citation>
    <scope>NUCLEOTIDE SEQUENCE</scope>
</reference>
<dbReference type="EMBL" id="CAJOBH010256208">
    <property type="protein sequence ID" value="CAF5148361.1"/>
    <property type="molecule type" value="Genomic_DNA"/>
</dbReference>